<keyword evidence="2" id="KW-0812">Transmembrane</keyword>
<feature type="region of interest" description="Disordered" evidence="1">
    <location>
        <begin position="68"/>
        <end position="91"/>
    </location>
</feature>
<evidence type="ECO:0000313" key="3">
    <source>
        <dbReference type="EMBL" id="OEU13902.1"/>
    </source>
</evidence>
<name>A0A1E7F6U0_9STRA</name>
<organism evidence="3 4">
    <name type="scientific">Fragilariopsis cylindrus CCMP1102</name>
    <dbReference type="NCBI Taxonomy" id="635003"/>
    <lineage>
        <taxon>Eukaryota</taxon>
        <taxon>Sar</taxon>
        <taxon>Stramenopiles</taxon>
        <taxon>Ochrophyta</taxon>
        <taxon>Bacillariophyta</taxon>
        <taxon>Bacillariophyceae</taxon>
        <taxon>Bacillariophycidae</taxon>
        <taxon>Bacillariales</taxon>
        <taxon>Bacillariaceae</taxon>
        <taxon>Fragilariopsis</taxon>
    </lineage>
</organism>
<dbReference type="EMBL" id="KV784361">
    <property type="protein sequence ID" value="OEU13902.1"/>
    <property type="molecule type" value="Genomic_DNA"/>
</dbReference>
<dbReference type="AlphaFoldDB" id="A0A1E7F6U0"/>
<accession>A0A1E7F6U0</accession>
<feature type="transmembrane region" description="Helical" evidence="2">
    <location>
        <begin position="12"/>
        <end position="31"/>
    </location>
</feature>
<dbReference type="KEGG" id="fcy:FRACYDRAFT_242256"/>
<evidence type="ECO:0000256" key="2">
    <source>
        <dbReference type="SAM" id="Phobius"/>
    </source>
</evidence>
<gene>
    <name evidence="3" type="ORF">FRACYDRAFT_242256</name>
</gene>
<keyword evidence="2" id="KW-1133">Transmembrane helix</keyword>
<dbReference type="Proteomes" id="UP000095751">
    <property type="component" value="Unassembled WGS sequence"/>
</dbReference>
<proteinExistence type="predicted"/>
<keyword evidence="2" id="KW-0472">Membrane</keyword>
<evidence type="ECO:0000256" key="1">
    <source>
        <dbReference type="SAM" id="MobiDB-lite"/>
    </source>
</evidence>
<sequence>MDATTNTSSINYYSVFFIALVIVATASISDAKEDGLRGNKLLVTDLFKEGIFHEENGFEGSIRTILEPPTEDVASDSSSSDSEDEDAKEDGGQRKLNLVADLFKEGIFNEENGFEGSVRTILAPVLAVEDSSDSSSSDEECYVSFQKEDNDANDHCEYQTKVITASEADRYTHTHELVANDQCNFDHHTGYWYKAECSGDTVESMRFDIVKAFCSAGCESCYEKDDLPNIMTIPSGPVFHSWDEPVTAVCPLPKQSKEEEDMFVKFSGNCLAATCH</sequence>
<protein>
    <submittedName>
        <fullName evidence="3">Uncharacterized protein</fullName>
    </submittedName>
</protein>
<evidence type="ECO:0000313" key="4">
    <source>
        <dbReference type="Proteomes" id="UP000095751"/>
    </source>
</evidence>
<keyword evidence="4" id="KW-1185">Reference proteome</keyword>
<reference evidence="3 4" key="1">
    <citation type="submission" date="2016-09" db="EMBL/GenBank/DDBJ databases">
        <title>Extensive genetic diversity and differential bi-allelic expression allows diatom success in the polar Southern Ocean.</title>
        <authorList>
            <consortium name="DOE Joint Genome Institute"/>
            <person name="Mock T."/>
            <person name="Otillar R.P."/>
            <person name="Strauss J."/>
            <person name="Dupont C."/>
            <person name="Frickenhaus S."/>
            <person name="Maumus F."/>
            <person name="Mcmullan M."/>
            <person name="Sanges R."/>
            <person name="Schmutz J."/>
            <person name="Toseland A."/>
            <person name="Valas R."/>
            <person name="Veluchamy A."/>
            <person name="Ward B.J."/>
            <person name="Allen A."/>
            <person name="Barry K."/>
            <person name="Falciatore A."/>
            <person name="Ferrante M."/>
            <person name="Fortunato A.E."/>
            <person name="Gloeckner G."/>
            <person name="Gruber A."/>
            <person name="Hipkin R."/>
            <person name="Janech M."/>
            <person name="Kroth P."/>
            <person name="Leese F."/>
            <person name="Lindquist E."/>
            <person name="Lyon B.R."/>
            <person name="Martin J."/>
            <person name="Mayer C."/>
            <person name="Parker M."/>
            <person name="Quesneville H."/>
            <person name="Raymond J."/>
            <person name="Uhlig C."/>
            <person name="Valentin K.U."/>
            <person name="Worden A.Z."/>
            <person name="Armbrust E.V."/>
            <person name="Bowler C."/>
            <person name="Green B."/>
            <person name="Moulton V."/>
            <person name="Van Oosterhout C."/>
            <person name="Grigoriev I."/>
        </authorList>
    </citation>
    <scope>NUCLEOTIDE SEQUENCE [LARGE SCALE GENOMIC DNA]</scope>
    <source>
        <strain evidence="3 4">CCMP1102</strain>
    </source>
</reference>
<dbReference type="InParanoid" id="A0A1E7F6U0"/>